<keyword evidence="3" id="KW-1185">Reference proteome</keyword>
<dbReference type="AlphaFoldDB" id="W4KJR5"/>
<feature type="region of interest" description="Disordered" evidence="1">
    <location>
        <begin position="1"/>
        <end position="26"/>
    </location>
</feature>
<dbReference type="Proteomes" id="UP000030671">
    <property type="component" value="Unassembled WGS sequence"/>
</dbReference>
<evidence type="ECO:0000313" key="2">
    <source>
        <dbReference type="EMBL" id="ETW85944.1"/>
    </source>
</evidence>
<evidence type="ECO:0000313" key="3">
    <source>
        <dbReference type="Proteomes" id="UP000030671"/>
    </source>
</evidence>
<dbReference type="KEGG" id="hir:HETIRDRAFT_145810"/>
<feature type="compositionally biased region" description="Basic and acidic residues" evidence="1">
    <location>
        <begin position="11"/>
        <end position="26"/>
    </location>
</feature>
<dbReference type="RefSeq" id="XP_009542744.1">
    <property type="nucleotide sequence ID" value="XM_009544449.1"/>
</dbReference>
<accession>W4KJR5</accession>
<protein>
    <submittedName>
        <fullName evidence="2">Uncharacterized protein</fullName>
    </submittedName>
</protein>
<dbReference type="EMBL" id="KI925455">
    <property type="protein sequence ID" value="ETW85944.1"/>
    <property type="molecule type" value="Genomic_DNA"/>
</dbReference>
<name>W4KJR5_HETIT</name>
<gene>
    <name evidence="2" type="ORF">HETIRDRAFT_145810</name>
</gene>
<dbReference type="STRING" id="747525.W4KJR5"/>
<dbReference type="GeneID" id="20667103"/>
<sequence>MGAGDEVDYVTPDKGRNGKGAEGHEAKRVKWDRGLFDTVYLDDIKPGTQGTSLKAAVVTQKGALSATAKSLQLDSYGNLLADSPLKDLVPENITVKKFVYDDDVEAHEIPKPKTRSKKSKS</sequence>
<dbReference type="InParanoid" id="W4KJR5"/>
<reference evidence="2 3" key="1">
    <citation type="journal article" date="2012" name="New Phytol.">
        <title>Insight into trade-off between wood decay and parasitism from the genome of a fungal forest pathogen.</title>
        <authorList>
            <person name="Olson A."/>
            <person name="Aerts A."/>
            <person name="Asiegbu F."/>
            <person name="Belbahri L."/>
            <person name="Bouzid O."/>
            <person name="Broberg A."/>
            <person name="Canback B."/>
            <person name="Coutinho P.M."/>
            <person name="Cullen D."/>
            <person name="Dalman K."/>
            <person name="Deflorio G."/>
            <person name="van Diepen L.T."/>
            <person name="Dunand C."/>
            <person name="Duplessis S."/>
            <person name="Durling M."/>
            <person name="Gonthier P."/>
            <person name="Grimwood J."/>
            <person name="Fossdal C.G."/>
            <person name="Hansson D."/>
            <person name="Henrissat B."/>
            <person name="Hietala A."/>
            <person name="Himmelstrand K."/>
            <person name="Hoffmeister D."/>
            <person name="Hogberg N."/>
            <person name="James T.Y."/>
            <person name="Karlsson M."/>
            <person name="Kohler A."/>
            <person name="Kues U."/>
            <person name="Lee Y.H."/>
            <person name="Lin Y.C."/>
            <person name="Lind M."/>
            <person name="Lindquist E."/>
            <person name="Lombard V."/>
            <person name="Lucas S."/>
            <person name="Lunden K."/>
            <person name="Morin E."/>
            <person name="Murat C."/>
            <person name="Park J."/>
            <person name="Raffaello T."/>
            <person name="Rouze P."/>
            <person name="Salamov A."/>
            <person name="Schmutz J."/>
            <person name="Solheim H."/>
            <person name="Stahlberg J."/>
            <person name="Velez H."/>
            <person name="de Vries R.P."/>
            <person name="Wiebenga A."/>
            <person name="Woodward S."/>
            <person name="Yakovlev I."/>
            <person name="Garbelotto M."/>
            <person name="Martin F."/>
            <person name="Grigoriev I.V."/>
            <person name="Stenlid J."/>
        </authorList>
    </citation>
    <scope>NUCLEOTIDE SEQUENCE [LARGE SCALE GENOMIC DNA]</scope>
    <source>
        <strain evidence="2 3">TC 32-1</strain>
    </source>
</reference>
<proteinExistence type="predicted"/>
<evidence type="ECO:0000256" key="1">
    <source>
        <dbReference type="SAM" id="MobiDB-lite"/>
    </source>
</evidence>
<organism evidence="2 3">
    <name type="scientific">Heterobasidion irregulare (strain TC 32-1)</name>
    <dbReference type="NCBI Taxonomy" id="747525"/>
    <lineage>
        <taxon>Eukaryota</taxon>
        <taxon>Fungi</taxon>
        <taxon>Dikarya</taxon>
        <taxon>Basidiomycota</taxon>
        <taxon>Agaricomycotina</taxon>
        <taxon>Agaricomycetes</taxon>
        <taxon>Russulales</taxon>
        <taxon>Bondarzewiaceae</taxon>
        <taxon>Heterobasidion</taxon>
        <taxon>Heterobasidion annosum species complex</taxon>
    </lineage>
</organism>
<dbReference type="OrthoDB" id="2148418at2759"/>
<dbReference type="HOGENOM" id="CLU_165626_0_0_1"/>